<gene>
    <name evidence="1" type="ORF">PsorP6_010780</name>
</gene>
<keyword evidence="2" id="KW-1185">Reference proteome</keyword>
<comment type="caution">
    <text evidence="1">The sequence shown here is derived from an EMBL/GenBank/DDBJ whole genome shotgun (WGS) entry which is preliminary data.</text>
</comment>
<dbReference type="EMBL" id="CM047585">
    <property type="protein sequence ID" value="KAI9910005.1"/>
    <property type="molecule type" value="Genomic_DNA"/>
</dbReference>
<organism evidence="1 2">
    <name type="scientific">Peronosclerospora sorghi</name>
    <dbReference type="NCBI Taxonomy" id="230839"/>
    <lineage>
        <taxon>Eukaryota</taxon>
        <taxon>Sar</taxon>
        <taxon>Stramenopiles</taxon>
        <taxon>Oomycota</taxon>
        <taxon>Peronosporomycetes</taxon>
        <taxon>Peronosporales</taxon>
        <taxon>Peronosporaceae</taxon>
        <taxon>Peronosclerospora</taxon>
    </lineage>
</organism>
<accession>A0ACC0VUI3</accession>
<protein>
    <submittedName>
        <fullName evidence="1">Uncharacterized protein</fullName>
    </submittedName>
</protein>
<evidence type="ECO:0000313" key="1">
    <source>
        <dbReference type="EMBL" id="KAI9910005.1"/>
    </source>
</evidence>
<dbReference type="Proteomes" id="UP001163321">
    <property type="component" value="Chromosome 6"/>
</dbReference>
<proteinExistence type="predicted"/>
<sequence length="63" mass="6857">MSSGSVPRQRYNDDKAAAVYCKIYSIASANVRIIPFETLLGSVKISLQVMSMQLSITSRDTGS</sequence>
<reference evidence="1 2" key="1">
    <citation type="journal article" date="2022" name="bioRxiv">
        <title>The genome of the oomycete Peronosclerospora sorghi, a cosmopolitan pathogen of maize and sorghum, is inflated with dispersed pseudogenes.</title>
        <authorList>
            <person name="Fletcher K."/>
            <person name="Martin F."/>
            <person name="Isakeit T."/>
            <person name="Cavanaugh K."/>
            <person name="Magill C."/>
            <person name="Michelmore R."/>
        </authorList>
    </citation>
    <scope>NUCLEOTIDE SEQUENCE [LARGE SCALE GENOMIC DNA]</scope>
    <source>
        <strain evidence="1">P6</strain>
    </source>
</reference>
<name>A0ACC0VUI3_9STRA</name>
<evidence type="ECO:0000313" key="2">
    <source>
        <dbReference type="Proteomes" id="UP001163321"/>
    </source>
</evidence>